<dbReference type="PANTHER" id="PTHR30288:SF0">
    <property type="entry name" value="FLAGELLAR HOOK-ASSOCIATED PROTEIN 2"/>
    <property type="match status" value="1"/>
</dbReference>
<dbReference type="GO" id="GO:0005576">
    <property type="term" value="C:extracellular region"/>
    <property type="evidence" value="ECO:0007669"/>
    <property type="project" value="UniProtKB-SubCell"/>
</dbReference>
<dbReference type="Proteomes" id="UP000250369">
    <property type="component" value="Unassembled WGS sequence"/>
</dbReference>
<dbReference type="GO" id="GO:0009424">
    <property type="term" value="C:bacterial-type flagellum hook"/>
    <property type="evidence" value="ECO:0007669"/>
    <property type="project" value="UniProtKB-UniRule"/>
</dbReference>
<dbReference type="OrthoDB" id="9776025at2"/>
<evidence type="ECO:0000313" key="8">
    <source>
        <dbReference type="EMBL" id="RAV17405.1"/>
    </source>
</evidence>
<dbReference type="AlphaFoldDB" id="A0A329MBE0"/>
<gene>
    <name evidence="8" type="ORF">DQG23_27585</name>
</gene>
<accession>A0A329MBE0</accession>
<proteinExistence type="inferred from homology"/>
<keyword evidence="4 5" id="KW-0975">Bacterial flagellum</keyword>
<dbReference type="PANTHER" id="PTHR30288">
    <property type="entry name" value="FLAGELLAR CAP/ASSEMBLY PROTEIN FLID"/>
    <property type="match status" value="1"/>
</dbReference>
<evidence type="ECO:0000256" key="2">
    <source>
        <dbReference type="ARBA" id="ARBA00011255"/>
    </source>
</evidence>
<comment type="function">
    <text evidence="5">Required for morphogenesis and for the elongation of the flagellar filament by facilitating polymerization of the flagellin monomers at the tip of growing filament. Forms a capping structure, which prevents flagellin subunits (transported through the central channel of the flagellum) from leaking out without polymerization at the distal end.</text>
</comment>
<comment type="subunit">
    <text evidence="2 5">Homopentamer.</text>
</comment>
<dbReference type="Pfam" id="PF02465">
    <property type="entry name" value="FliD_N"/>
    <property type="match status" value="1"/>
</dbReference>
<feature type="domain" description="Flagellar hook-associated protein 2 C-terminal" evidence="7">
    <location>
        <begin position="350"/>
        <end position="621"/>
    </location>
</feature>
<evidence type="ECO:0000256" key="3">
    <source>
        <dbReference type="ARBA" id="ARBA00023054"/>
    </source>
</evidence>
<dbReference type="RefSeq" id="WP_113034256.1">
    <property type="nucleotide sequence ID" value="NZ_QMFB01000019.1"/>
</dbReference>
<organism evidence="8 9">
    <name type="scientific">Paenibacillus contaminans</name>
    <dbReference type="NCBI Taxonomy" id="450362"/>
    <lineage>
        <taxon>Bacteria</taxon>
        <taxon>Bacillati</taxon>
        <taxon>Bacillota</taxon>
        <taxon>Bacilli</taxon>
        <taxon>Bacillales</taxon>
        <taxon>Paenibacillaceae</taxon>
        <taxon>Paenibacillus</taxon>
    </lineage>
</organism>
<keyword evidence="5" id="KW-0964">Secreted</keyword>
<feature type="domain" description="Flagellar hook-associated protein 2 N-terminal" evidence="6">
    <location>
        <begin position="11"/>
        <end position="106"/>
    </location>
</feature>
<evidence type="ECO:0000259" key="7">
    <source>
        <dbReference type="Pfam" id="PF07195"/>
    </source>
</evidence>
<dbReference type="InterPro" id="IPR010809">
    <property type="entry name" value="FliD_C"/>
</dbReference>
<keyword evidence="9" id="KW-1185">Reference proteome</keyword>
<comment type="similarity">
    <text evidence="1 5">Belongs to the FliD family.</text>
</comment>
<comment type="subcellular location">
    <subcellularLocation>
        <location evidence="5">Secreted</location>
    </subcellularLocation>
    <subcellularLocation>
        <location evidence="5">Bacterial flagellum</location>
    </subcellularLocation>
</comment>
<dbReference type="InterPro" id="IPR003481">
    <property type="entry name" value="FliD_N"/>
</dbReference>
<dbReference type="Pfam" id="PF07196">
    <property type="entry name" value="Flagellin_IN"/>
    <property type="match status" value="2"/>
</dbReference>
<evidence type="ECO:0000256" key="4">
    <source>
        <dbReference type="ARBA" id="ARBA00023143"/>
    </source>
</evidence>
<dbReference type="GO" id="GO:0007155">
    <property type="term" value="P:cell adhesion"/>
    <property type="evidence" value="ECO:0007669"/>
    <property type="project" value="InterPro"/>
</dbReference>
<dbReference type="GO" id="GO:0009421">
    <property type="term" value="C:bacterial-type flagellum filament cap"/>
    <property type="evidence" value="ECO:0007669"/>
    <property type="project" value="InterPro"/>
</dbReference>
<dbReference type="GO" id="GO:0071973">
    <property type="term" value="P:bacterial-type flagellum-dependent cell motility"/>
    <property type="evidence" value="ECO:0007669"/>
    <property type="project" value="TreeGrafter"/>
</dbReference>
<sequence length="633" mass="68422">MNNMRISGLASGMDIDDMVSKLMKASRMPLEQLNQKKQLMEWQRDSYRTLNMKVLDLKNAAFNLKLQSAFSARKAAVSDESIVSVAPGNSSSEGLYSIKVNQLAKSASVTSGQLTGVSKDTDPLSTLGLSAETTLTISGEKGSATVKLKPTNTVAELVAEVNGKSNATGVKVSYDETMNRLFFVSGSTGTTSKVQLSMRSTTEGAGQNLLSSVLKLSGSTAIADKGQLVTGSVNFNPDGVGTLIDKTLTSEQTLKINVSGVATPYEFKISNTTTVGQLIDKINSSDLGKSGISAYMDNSGNLAFYNPDDSKTLSFTDTTADGTGLLTKLGFIGGQSVTNDIDTSQYTISGQDAIIEFNGVTANYKTNTFTVNGMSVTAKKEGSPAVNVTVTQDVDSTFNTIKSFVDKYNEFIDSVNKELSAKKYRDFAPLTDEQKKDMKEDDIKRWEEKAKSGMLRNDSLFSNALYKLRGSFTQQVGGLAGGDLDKLSEIGIGTALVSGPLVSGSYLENGKLYIDEAKLKKAISEKPEQVMNLFVKDDGNKDTDSADGIATRLNERLEGLFKQITSKAGTTDSVETSFTMGKQMKELNKRIDALTLKMETLESRYYKQFTAMEKYLNQMNAQSSWLSQQFGGQ</sequence>
<keyword evidence="3" id="KW-0175">Coiled coil</keyword>
<name>A0A329MBE0_9BACL</name>
<evidence type="ECO:0000256" key="5">
    <source>
        <dbReference type="RuleBase" id="RU362066"/>
    </source>
</evidence>
<evidence type="ECO:0000313" key="9">
    <source>
        <dbReference type="Proteomes" id="UP000250369"/>
    </source>
</evidence>
<dbReference type="InterPro" id="IPR010810">
    <property type="entry name" value="Flagellin_hook_IN_motif"/>
</dbReference>
<evidence type="ECO:0000256" key="1">
    <source>
        <dbReference type="ARBA" id="ARBA00009764"/>
    </source>
</evidence>
<comment type="caution">
    <text evidence="8">The sequence shown here is derived from an EMBL/GenBank/DDBJ whole genome shotgun (WGS) entry which is preliminary data.</text>
</comment>
<reference evidence="8 9" key="1">
    <citation type="journal article" date="2009" name="Int. J. Syst. Evol. Microbiol.">
        <title>Paenibacillus contaminans sp. nov., isolated from a contaminated laboratory plate.</title>
        <authorList>
            <person name="Chou J.H."/>
            <person name="Lee J.H."/>
            <person name="Lin M.C."/>
            <person name="Chang P.S."/>
            <person name="Arun A.B."/>
            <person name="Young C.C."/>
            <person name="Chen W.M."/>
        </authorList>
    </citation>
    <scope>NUCLEOTIDE SEQUENCE [LARGE SCALE GENOMIC DNA]</scope>
    <source>
        <strain evidence="8 9">CKOBP-6</strain>
    </source>
</reference>
<evidence type="ECO:0000259" key="6">
    <source>
        <dbReference type="Pfam" id="PF02465"/>
    </source>
</evidence>
<dbReference type="InterPro" id="IPR040026">
    <property type="entry name" value="FliD"/>
</dbReference>
<dbReference type="EMBL" id="QMFB01000019">
    <property type="protein sequence ID" value="RAV17405.1"/>
    <property type="molecule type" value="Genomic_DNA"/>
</dbReference>
<protein>
    <recommendedName>
        <fullName evidence="5">Flagellar hook-associated protein 2</fullName>
        <shortName evidence="5">HAP2</shortName>
    </recommendedName>
    <alternativeName>
        <fullName evidence="5">Flagellar cap protein</fullName>
    </alternativeName>
</protein>
<dbReference type="Pfam" id="PF07195">
    <property type="entry name" value="FliD_C"/>
    <property type="match status" value="1"/>
</dbReference>